<reference evidence="10" key="1">
    <citation type="submission" date="2016-11" db="EMBL/GenBank/DDBJ databases">
        <authorList>
            <person name="Varghese N."/>
            <person name="Submissions S."/>
        </authorList>
    </citation>
    <scope>NUCLEOTIDE SEQUENCE [LARGE SCALE GENOMIC DNA]</scope>
    <source>
        <strain evidence="10">Sac-22</strain>
    </source>
</reference>
<feature type="binding site" description="axial binding residue" evidence="6">
    <location>
        <position position="152"/>
    </location>
    <ligand>
        <name>heme c</name>
        <dbReference type="ChEBI" id="CHEBI:61717"/>
    </ligand>
    <ligandPart>
        <name>Fe</name>
        <dbReference type="ChEBI" id="CHEBI:18248"/>
    </ligandPart>
</feature>
<feature type="binding site" description="covalent" evidence="7">
    <location>
        <position position="151"/>
    </location>
    <ligand>
        <name>heme c</name>
        <dbReference type="ChEBI" id="CHEBI:61717"/>
    </ligand>
</feature>
<dbReference type="GO" id="GO:0005506">
    <property type="term" value="F:iron ion binding"/>
    <property type="evidence" value="ECO:0007669"/>
    <property type="project" value="InterPro"/>
</dbReference>
<sequence>MKARFKKILAPSLAVVMLAASIGALAQQAPKPENLIKWRQSAFQVAAWNTGRIKASVDGQYNKDEVQRAANAIAAIANSGLAGLFAPGTEQGKGWHDTSAKPEAFKDPKKFGELNAAFGNEATALASVAAGGDLAAIKAQFGKLQRTCKSCHDDFKAKE</sequence>
<proteinExistence type="predicted"/>
<evidence type="ECO:0000256" key="5">
    <source>
        <dbReference type="ARBA" id="ARBA00023004"/>
    </source>
</evidence>
<dbReference type="InterPro" id="IPR010980">
    <property type="entry name" value="Cyt_c/b562"/>
</dbReference>
<dbReference type="GO" id="GO:0042597">
    <property type="term" value="C:periplasmic space"/>
    <property type="evidence" value="ECO:0007669"/>
    <property type="project" value="InterPro"/>
</dbReference>
<dbReference type="InterPro" id="IPR015984">
    <property type="entry name" value="Cyt_c_prime_subgr"/>
</dbReference>
<evidence type="ECO:0000256" key="8">
    <source>
        <dbReference type="SAM" id="SignalP"/>
    </source>
</evidence>
<evidence type="ECO:0000313" key="10">
    <source>
        <dbReference type="Proteomes" id="UP000184339"/>
    </source>
</evidence>
<evidence type="ECO:0000256" key="3">
    <source>
        <dbReference type="ARBA" id="ARBA00022723"/>
    </source>
</evidence>
<comment type="PTM">
    <text evidence="7">Binds 1 heme group per subunit.</text>
</comment>
<dbReference type="RefSeq" id="WP_084560310.1">
    <property type="nucleotide sequence ID" value="NZ_FRCX01000012.1"/>
</dbReference>
<evidence type="ECO:0000256" key="1">
    <source>
        <dbReference type="ARBA" id="ARBA00022448"/>
    </source>
</evidence>
<dbReference type="GO" id="GO:0020037">
    <property type="term" value="F:heme binding"/>
    <property type="evidence" value="ECO:0007669"/>
    <property type="project" value="InterPro"/>
</dbReference>
<dbReference type="Pfam" id="PF01322">
    <property type="entry name" value="Cytochrom_C_2"/>
    <property type="match status" value="1"/>
</dbReference>
<evidence type="ECO:0000313" key="9">
    <source>
        <dbReference type="EMBL" id="SHN67631.1"/>
    </source>
</evidence>
<dbReference type="GO" id="GO:0009055">
    <property type="term" value="F:electron transfer activity"/>
    <property type="evidence" value="ECO:0007669"/>
    <property type="project" value="InterPro"/>
</dbReference>
<dbReference type="EMBL" id="FRCX01000012">
    <property type="protein sequence ID" value="SHN67631.1"/>
    <property type="molecule type" value="Genomic_DNA"/>
</dbReference>
<dbReference type="STRING" id="551987.SAMN05192549_11216"/>
<dbReference type="InterPro" id="IPR002321">
    <property type="entry name" value="Cyt_c_II"/>
</dbReference>
<accession>A0A1M7TAA2</accession>
<feature type="signal peptide" evidence="8">
    <location>
        <begin position="1"/>
        <end position="26"/>
    </location>
</feature>
<dbReference type="GO" id="GO:0022900">
    <property type="term" value="P:electron transport chain"/>
    <property type="evidence" value="ECO:0007669"/>
    <property type="project" value="InterPro"/>
</dbReference>
<feature type="binding site" description="covalent" evidence="7">
    <location>
        <position position="148"/>
    </location>
    <ligand>
        <name>heme c</name>
        <dbReference type="ChEBI" id="CHEBI:61717"/>
    </ligand>
</feature>
<gene>
    <name evidence="9" type="ORF">SAMN05192549_11216</name>
</gene>
<keyword evidence="1" id="KW-0813">Transport</keyword>
<keyword evidence="10" id="KW-1185">Reference proteome</keyword>
<dbReference type="Proteomes" id="UP000184339">
    <property type="component" value="Unassembled WGS sequence"/>
</dbReference>
<dbReference type="PROSITE" id="PS51009">
    <property type="entry name" value="CYTCII"/>
    <property type="match status" value="1"/>
</dbReference>
<dbReference type="InterPro" id="IPR012127">
    <property type="entry name" value="Cyt_c_prime"/>
</dbReference>
<evidence type="ECO:0000256" key="4">
    <source>
        <dbReference type="ARBA" id="ARBA00022982"/>
    </source>
</evidence>
<keyword evidence="8" id="KW-0732">Signal</keyword>
<dbReference type="PRINTS" id="PR00608">
    <property type="entry name" value="CYTCHROMECII"/>
</dbReference>
<evidence type="ECO:0000256" key="7">
    <source>
        <dbReference type="PIRSR" id="PIRSR000027-2"/>
    </source>
</evidence>
<keyword evidence="5 6" id="KW-0408">Iron</keyword>
<keyword evidence="2 7" id="KW-0349">Heme</keyword>
<dbReference type="PIRSF" id="PIRSF000027">
    <property type="entry name" value="Cytc_c_prime"/>
    <property type="match status" value="1"/>
</dbReference>
<feature type="chain" id="PRO_5013337297" evidence="8">
    <location>
        <begin position="27"/>
        <end position="159"/>
    </location>
</feature>
<dbReference type="SUPFAM" id="SSF47175">
    <property type="entry name" value="Cytochromes"/>
    <property type="match status" value="1"/>
</dbReference>
<evidence type="ECO:0000256" key="2">
    <source>
        <dbReference type="ARBA" id="ARBA00022617"/>
    </source>
</evidence>
<dbReference type="OrthoDB" id="5520910at2"/>
<name>A0A1M7TAA2_9BURK</name>
<keyword evidence="4" id="KW-0249">Electron transport</keyword>
<organism evidence="9 10">
    <name type="scientific">Duganella sacchari</name>
    <dbReference type="NCBI Taxonomy" id="551987"/>
    <lineage>
        <taxon>Bacteria</taxon>
        <taxon>Pseudomonadati</taxon>
        <taxon>Pseudomonadota</taxon>
        <taxon>Betaproteobacteria</taxon>
        <taxon>Burkholderiales</taxon>
        <taxon>Oxalobacteraceae</taxon>
        <taxon>Telluria group</taxon>
        <taxon>Duganella</taxon>
    </lineage>
</organism>
<keyword evidence="3 6" id="KW-0479">Metal-binding</keyword>
<dbReference type="AlphaFoldDB" id="A0A1M7TAA2"/>
<dbReference type="Gene3D" id="1.20.120.10">
    <property type="entry name" value="Cytochrome c/b562"/>
    <property type="match status" value="1"/>
</dbReference>
<protein>
    <submittedName>
        <fullName evidence="9">Cytochrome c556</fullName>
    </submittedName>
</protein>
<evidence type="ECO:0000256" key="6">
    <source>
        <dbReference type="PIRSR" id="PIRSR000027-1"/>
    </source>
</evidence>